<evidence type="ECO:0000313" key="3">
    <source>
        <dbReference type="Proteomes" id="UP001055115"/>
    </source>
</evidence>
<dbReference type="AlphaFoldDB" id="A0AA37P1C5"/>
<protein>
    <submittedName>
        <fullName evidence="2">Uncharacterized protein</fullName>
    </submittedName>
</protein>
<name>A0AA37P1C5_9PEZI</name>
<gene>
    <name evidence="2" type="ORF">ColSpa_06746</name>
</gene>
<keyword evidence="3" id="KW-1185">Reference proteome</keyword>
<dbReference type="RefSeq" id="XP_049128915.1">
    <property type="nucleotide sequence ID" value="XM_049272958.1"/>
</dbReference>
<dbReference type="GeneID" id="73327548"/>
<organism evidence="2 3">
    <name type="scientific">Colletotrichum spaethianum</name>
    <dbReference type="NCBI Taxonomy" id="700344"/>
    <lineage>
        <taxon>Eukaryota</taxon>
        <taxon>Fungi</taxon>
        <taxon>Dikarya</taxon>
        <taxon>Ascomycota</taxon>
        <taxon>Pezizomycotina</taxon>
        <taxon>Sordariomycetes</taxon>
        <taxon>Hypocreomycetidae</taxon>
        <taxon>Glomerellales</taxon>
        <taxon>Glomerellaceae</taxon>
        <taxon>Colletotrichum</taxon>
        <taxon>Colletotrichum spaethianum species complex</taxon>
    </lineage>
</organism>
<evidence type="ECO:0000313" key="2">
    <source>
        <dbReference type="EMBL" id="GKT46565.1"/>
    </source>
</evidence>
<accession>A0AA37P1C5</accession>
<evidence type="ECO:0000256" key="1">
    <source>
        <dbReference type="SAM" id="MobiDB-lite"/>
    </source>
</evidence>
<reference evidence="2 3" key="1">
    <citation type="submission" date="2022-03" db="EMBL/GenBank/DDBJ databases">
        <title>Genome data of Colletotrichum spp.</title>
        <authorList>
            <person name="Utami Y.D."/>
            <person name="Hiruma K."/>
        </authorList>
    </citation>
    <scope>NUCLEOTIDE SEQUENCE [LARGE SCALE GENOMIC DNA]</scope>
    <source>
        <strain evidence="2 3">MAFF 239500</strain>
    </source>
</reference>
<feature type="region of interest" description="Disordered" evidence="1">
    <location>
        <begin position="20"/>
        <end position="62"/>
    </location>
</feature>
<comment type="caution">
    <text evidence="2">The sequence shown here is derived from an EMBL/GenBank/DDBJ whole genome shotgun (WGS) entry which is preliminary data.</text>
</comment>
<dbReference type="EMBL" id="BQXU01000016">
    <property type="protein sequence ID" value="GKT46565.1"/>
    <property type="molecule type" value="Genomic_DNA"/>
</dbReference>
<proteinExistence type="predicted"/>
<dbReference type="Proteomes" id="UP001055115">
    <property type="component" value="Unassembled WGS sequence"/>
</dbReference>
<sequence length="62" mass="6599">MAAAVWGGQHLQLHVELARWSQPLSGGGGGTESIDTDSRSSRFSRPSRVEQRQGAHGRALSA</sequence>